<gene>
    <name evidence="1" type="ORF">TPHV1_30135</name>
</gene>
<sequence length="789" mass="90634">MIKTPLSTEQKIRGNNRSYTARIIFSFLSCKVPESIKIFAPNTQTGSVPDQIVYPYLYHIEQRLFIDEEINYRVFPEPYNIHRDNRIHQVKRQPYSHIGYIGKKADHSGSVTDCIKLYLPNTDTKKITIRTNPDRIIKEATVIAKTKNDTEITRYTITNNTRNEIVFPLKAENVGILELHVTKHTANKRIWIVSFYPGFEFFVTEKDVVKIKQQKKKTENKEGSIGRLYINSLEIELNNITRMYDDKNSESPIAGFFNANAIVSVALILNTRKNQKPFILNFGNFFVTDIDTNEQKISVTVKAQDYIGVRKNDYLNLGIGDKTNAYECFAKIANAINLSAIKVDEQLKRVALNRIPLNGNIGSLLNKLCVLTNAFCACDETGSALIATPMLSRHGAIRYPLRYFLLHEYKAQGGGQTKTLSPNIINLSYATYEYDGEYHAGKKQSYIYNERIPKREFPQDKIRIPLHERELGAGAEPSATFTVLLPDNFEALEFSDPLIPKALEYETIYEYGAQEKPIRAIVKVWNFIDRDEGEQFTIIQMIREKPYNTILKTENFIVPKMPRTYIIPEKDPSLNSADAEAVESRNAHNKPEVFKIDLKDAASFDLIKIENIFKQTQFEFLYRITNEGIEVKAWNYFKENPQTLTVKIYGSRLTPSQFKKTITARNEDDIQVNGEIVKNIEVGALASDDIARDVLQSMSYYYRHFAKDFSVQAWSDPRLMLYDLIAFKSLRGYGFMQGIIDEMEYTYNGALAQKIKIKQTKKHTRDSRALKSFALKDRPVLAKREAGYA</sequence>
<protein>
    <submittedName>
        <fullName evidence="1">Uncharacterized protein</fullName>
    </submittedName>
</protein>
<name>A0A0B7GZ47_TREPH</name>
<dbReference type="GeneID" id="57751707"/>
<dbReference type="AlphaFoldDB" id="A0A0B7GZ47"/>
<dbReference type="Proteomes" id="UP000042527">
    <property type="component" value="Unassembled WGS sequence"/>
</dbReference>
<evidence type="ECO:0000313" key="1">
    <source>
        <dbReference type="EMBL" id="CEM62240.1"/>
    </source>
</evidence>
<keyword evidence="2" id="KW-1185">Reference proteome</keyword>
<proteinExistence type="predicted"/>
<evidence type="ECO:0000313" key="2">
    <source>
        <dbReference type="Proteomes" id="UP000042527"/>
    </source>
</evidence>
<organism evidence="1 2">
    <name type="scientific">Treponema phagedenis</name>
    <dbReference type="NCBI Taxonomy" id="162"/>
    <lineage>
        <taxon>Bacteria</taxon>
        <taxon>Pseudomonadati</taxon>
        <taxon>Spirochaetota</taxon>
        <taxon>Spirochaetia</taxon>
        <taxon>Spirochaetales</taxon>
        <taxon>Treponemataceae</taxon>
        <taxon>Treponema</taxon>
    </lineage>
</organism>
<dbReference type="EMBL" id="CDNC01000023">
    <property type="protein sequence ID" value="CEM62240.1"/>
    <property type="molecule type" value="Genomic_DNA"/>
</dbReference>
<accession>A0A0B7GZ47</accession>
<dbReference type="RefSeq" id="WP_044634744.1">
    <property type="nucleotide sequence ID" value="NZ_CDNC01000023.1"/>
</dbReference>
<reference evidence="2" key="1">
    <citation type="submission" date="2015-01" db="EMBL/GenBank/DDBJ databases">
        <authorList>
            <person name="Manzoor Shahid"/>
            <person name="Zubair Saima"/>
        </authorList>
    </citation>
    <scope>NUCLEOTIDE SEQUENCE [LARGE SCALE GENOMIC DNA]</scope>
    <source>
        <strain evidence="2">V1</strain>
    </source>
</reference>